<dbReference type="SUPFAM" id="SSF103473">
    <property type="entry name" value="MFS general substrate transporter"/>
    <property type="match status" value="1"/>
</dbReference>
<evidence type="ECO:0000256" key="3">
    <source>
        <dbReference type="ARBA" id="ARBA00022989"/>
    </source>
</evidence>
<feature type="transmembrane region" description="Helical" evidence="6">
    <location>
        <begin position="97"/>
        <end position="120"/>
    </location>
</feature>
<dbReference type="GO" id="GO:0022857">
    <property type="term" value="F:transmembrane transporter activity"/>
    <property type="evidence" value="ECO:0007669"/>
    <property type="project" value="InterPro"/>
</dbReference>
<protein>
    <recommendedName>
        <fullName evidence="10">Major facilitator superfamily (MFS) profile domain-containing protein</fullName>
    </recommendedName>
</protein>
<feature type="region of interest" description="Disordered" evidence="5">
    <location>
        <begin position="550"/>
        <end position="569"/>
    </location>
</feature>
<organism evidence="8 9">
    <name type="scientific">Mycena chlorophos</name>
    <name type="common">Agaric fungus</name>
    <name type="synonym">Agaricus chlorophos</name>
    <dbReference type="NCBI Taxonomy" id="658473"/>
    <lineage>
        <taxon>Eukaryota</taxon>
        <taxon>Fungi</taxon>
        <taxon>Dikarya</taxon>
        <taxon>Basidiomycota</taxon>
        <taxon>Agaricomycotina</taxon>
        <taxon>Agaricomycetes</taxon>
        <taxon>Agaricomycetidae</taxon>
        <taxon>Agaricales</taxon>
        <taxon>Marasmiineae</taxon>
        <taxon>Mycenaceae</taxon>
        <taxon>Mycena</taxon>
    </lineage>
</organism>
<keyword evidence="3 6" id="KW-1133">Transmembrane helix</keyword>
<evidence type="ECO:0000313" key="9">
    <source>
        <dbReference type="Proteomes" id="UP000613580"/>
    </source>
</evidence>
<feature type="transmembrane region" description="Helical" evidence="6">
    <location>
        <begin position="132"/>
        <end position="151"/>
    </location>
</feature>
<dbReference type="InterPro" id="IPR011701">
    <property type="entry name" value="MFS"/>
</dbReference>
<evidence type="ECO:0000313" key="8">
    <source>
        <dbReference type="EMBL" id="KAF7318344.1"/>
    </source>
</evidence>
<sequence length="569" mass="60894">MSSPSLDAPSEMRRRRPWWRRPAAWWLMLLAPMQTIVQSGTASAQVEVFSDMVCKDIYGPNAPVGSPGLSSSTASSLAMTPGMPVVPCSADPTVQAAVAQLEIVILMLTGILTFATAAWWGSFSDRHGRATMIGICSFGGLLAPVLLVVVTKYTDYLPGGYRFIVLNAVVVGLLGGAASEGAAANAYLADICKPEERSRSFSVILGFTLAGLGVGPLLGSLILRSTHDVILLFYLAGALRAVQVLIAFFILPESLSPEKMQRAVELAAISSSADTQSSILQRIIHPVMFVLRPLSVLLPEKDADGKRGDDWNLLLLVVSEGLMLLAASSLINQFLYALRMFQWDAEYLGYCISSIGFARAAYLVLILPPVLKYGKARLAARSKSAAASASPESQPLLSSSSPTTPSAYATIFDLGLARFSILFLMVSYALMPLAPTGQLFILFISLSSVGAGLDPTANSIALELYTRRVKRKAAARGTGKANVEAGKLFGAVGVVQAIFGRILGPPIYGSIYSATVEKHPRTLFIVAFVNSLLAFGMMSFVRLSPGVDVEDEEQRPDVHRPPAEVEEEE</sequence>
<dbReference type="AlphaFoldDB" id="A0A8H6WH10"/>
<proteinExistence type="predicted"/>
<evidence type="ECO:0000256" key="1">
    <source>
        <dbReference type="ARBA" id="ARBA00004141"/>
    </source>
</evidence>
<comment type="subcellular location">
    <subcellularLocation>
        <location evidence="1">Membrane</location>
        <topology evidence="1">Multi-pass membrane protein</topology>
    </subcellularLocation>
</comment>
<comment type="caution">
    <text evidence="8">The sequence shown here is derived from an EMBL/GenBank/DDBJ whole genome shotgun (WGS) entry which is preliminary data.</text>
</comment>
<dbReference type="GO" id="GO:0016020">
    <property type="term" value="C:membrane"/>
    <property type="evidence" value="ECO:0007669"/>
    <property type="project" value="UniProtKB-SubCell"/>
</dbReference>
<dbReference type="Pfam" id="PF07690">
    <property type="entry name" value="MFS_1"/>
    <property type="match status" value="1"/>
</dbReference>
<keyword evidence="2 6" id="KW-0812">Transmembrane</keyword>
<dbReference type="Proteomes" id="UP000613580">
    <property type="component" value="Unassembled WGS sequence"/>
</dbReference>
<evidence type="ECO:0000256" key="5">
    <source>
        <dbReference type="SAM" id="MobiDB-lite"/>
    </source>
</evidence>
<accession>A0A8H6WH10</accession>
<dbReference type="Gene3D" id="1.20.1250.20">
    <property type="entry name" value="MFS general substrate transporter like domains"/>
    <property type="match status" value="1"/>
</dbReference>
<feature type="transmembrane region" description="Helical" evidence="6">
    <location>
        <begin position="229"/>
        <end position="251"/>
    </location>
</feature>
<dbReference type="EMBL" id="JACAZE010000004">
    <property type="protein sequence ID" value="KAF7318344.1"/>
    <property type="molecule type" value="Genomic_DNA"/>
</dbReference>
<evidence type="ECO:0008006" key="10">
    <source>
        <dbReference type="Google" id="ProtNLM"/>
    </source>
</evidence>
<keyword evidence="9" id="KW-1185">Reference proteome</keyword>
<dbReference type="PANTHER" id="PTHR23507">
    <property type="entry name" value="ZGC:174356"/>
    <property type="match status" value="1"/>
</dbReference>
<name>A0A8H6WH10_MYCCL</name>
<evidence type="ECO:0000256" key="7">
    <source>
        <dbReference type="SAM" id="SignalP"/>
    </source>
</evidence>
<feature type="signal peptide" evidence="7">
    <location>
        <begin position="1"/>
        <end position="38"/>
    </location>
</feature>
<feature type="transmembrane region" description="Helical" evidence="6">
    <location>
        <begin position="201"/>
        <end position="223"/>
    </location>
</feature>
<dbReference type="InterPro" id="IPR036259">
    <property type="entry name" value="MFS_trans_sf"/>
</dbReference>
<reference evidence="8" key="1">
    <citation type="submission" date="2020-05" db="EMBL/GenBank/DDBJ databases">
        <title>Mycena genomes resolve the evolution of fungal bioluminescence.</title>
        <authorList>
            <person name="Tsai I.J."/>
        </authorList>
    </citation>
    <scope>NUCLEOTIDE SEQUENCE</scope>
    <source>
        <strain evidence="8">110903Hualien_Pintung</strain>
    </source>
</reference>
<evidence type="ECO:0000256" key="4">
    <source>
        <dbReference type="ARBA" id="ARBA00023136"/>
    </source>
</evidence>
<gene>
    <name evidence="8" type="ORF">HMN09_00343200</name>
</gene>
<feature type="transmembrane region" description="Helical" evidence="6">
    <location>
        <begin position="523"/>
        <end position="541"/>
    </location>
</feature>
<dbReference type="OrthoDB" id="3026777at2759"/>
<feature type="transmembrane region" description="Helical" evidence="6">
    <location>
        <begin position="163"/>
        <end position="189"/>
    </location>
</feature>
<evidence type="ECO:0000256" key="2">
    <source>
        <dbReference type="ARBA" id="ARBA00022692"/>
    </source>
</evidence>
<keyword evidence="7" id="KW-0732">Signal</keyword>
<feature type="transmembrane region" description="Helical" evidence="6">
    <location>
        <begin position="347"/>
        <end position="371"/>
    </location>
</feature>
<feature type="chain" id="PRO_5034157788" description="Major facilitator superfamily (MFS) profile domain-containing protein" evidence="7">
    <location>
        <begin position="39"/>
        <end position="569"/>
    </location>
</feature>
<feature type="transmembrane region" description="Helical" evidence="6">
    <location>
        <begin position="416"/>
        <end position="434"/>
    </location>
</feature>
<keyword evidence="4 6" id="KW-0472">Membrane</keyword>
<feature type="transmembrane region" description="Helical" evidence="6">
    <location>
        <begin position="313"/>
        <end position="335"/>
    </location>
</feature>
<evidence type="ECO:0000256" key="6">
    <source>
        <dbReference type="SAM" id="Phobius"/>
    </source>
</evidence>
<dbReference type="PANTHER" id="PTHR23507:SF1">
    <property type="entry name" value="FI18259P1-RELATED"/>
    <property type="match status" value="1"/>
</dbReference>